<protein>
    <submittedName>
        <fullName evidence="1">(northern house mosquito) hypothetical protein</fullName>
    </submittedName>
</protein>
<dbReference type="EMBL" id="HBUE01122895">
    <property type="protein sequence ID" value="CAG6493156.1"/>
    <property type="molecule type" value="Transcribed_RNA"/>
</dbReference>
<dbReference type="AlphaFoldDB" id="A0A8D8CGR1"/>
<evidence type="ECO:0000313" key="1">
    <source>
        <dbReference type="EMBL" id="CAG6493156.1"/>
    </source>
</evidence>
<organism evidence="1">
    <name type="scientific">Culex pipiens</name>
    <name type="common">House mosquito</name>
    <dbReference type="NCBI Taxonomy" id="7175"/>
    <lineage>
        <taxon>Eukaryota</taxon>
        <taxon>Metazoa</taxon>
        <taxon>Ecdysozoa</taxon>
        <taxon>Arthropoda</taxon>
        <taxon>Hexapoda</taxon>
        <taxon>Insecta</taxon>
        <taxon>Pterygota</taxon>
        <taxon>Neoptera</taxon>
        <taxon>Endopterygota</taxon>
        <taxon>Diptera</taxon>
        <taxon>Nematocera</taxon>
        <taxon>Culicoidea</taxon>
        <taxon>Culicidae</taxon>
        <taxon>Culicinae</taxon>
        <taxon>Culicini</taxon>
        <taxon>Culex</taxon>
        <taxon>Culex</taxon>
    </lineage>
</organism>
<accession>A0A8D8CGR1</accession>
<sequence>MVVHAGRLLWHWMDLGVLPDSGHGAGCQRRSALCRGVPGEATNSSEATVFDASVRDGPDGGIPVWPDDSAVHSAGSVWRSRLGFHPLAGSVWNCAWNLDCRQHGT</sequence>
<name>A0A8D8CGR1_CULPI</name>
<proteinExistence type="predicted"/>
<reference evidence="1" key="1">
    <citation type="submission" date="2021-05" db="EMBL/GenBank/DDBJ databases">
        <authorList>
            <person name="Alioto T."/>
            <person name="Alioto T."/>
            <person name="Gomez Garrido J."/>
        </authorList>
    </citation>
    <scope>NUCLEOTIDE SEQUENCE</scope>
</reference>